<dbReference type="SUPFAM" id="SSF53686">
    <property type="entry name" value="Tryptophan synthase beta subunit-like PLP-dependent enzymes"/>
    <property type="match status" value="1"/>
</dbReference>
<feature type="domain" description="ACT-like" evidence="14">
    <location>
        <begin position="332"/>
        <end position="403"/>
    </location>
</feature>
<comment type="cofactor">
    <cofactor evidence="2 13">
        <name>pyridoxal 5'-phosphate</name>
        <dbReference type="ChEBI" id="CHEBI:597326"/>
    </cofactor>
</comment>
<comment type="subunit">
    <text evidence="5 13">Homotetramer.</text>
</comment>
<dbReference type="CDD" id="cd01562">
    <property type="entry name" value="Thr-dehyd"/>
    <property type="match status" value="1"/>
</dbReference>
<evidence type="ECO:0000313" key="15">
    <source>
        <dbReference type="EMBL" id="PSJ07447.1"/>
    </source>
</evidence>
<evidence type="ECO:0000256" key="8">
    <source>
        <dbReference type="ARBA" id="ARBA00022737"/>
    </source>
</evidence>
<dbReference type="GO" id="GO:0030170">
    <property type="term" value="F:pyridoxal phosphate binding"/>
    <property type="evidence" value="ECO:0007669"/>
    <property type="project" value="InterPro"/>
</dbReference>
<comment type="function">
    <text evidence="12 13">Catalyzes the anaerobic formation of alpha-ketobutyrate and ammonia from threonine in a two-step reaction. The first step involved a dehydration of threonine and a production of enamine intermediates (aminocrotonate), which tautomerizes to its imine form (iminobutyrate). Both intermediates are unstable and short-lived. The second step is the nonenzymatic hydrolysis of the enamine/imine intermediates to form 2-ketobutyrate and free ammonia. In the low water environment of the cell, the second step is accelerated by RidA.</text>
</comment>
<comment type="catalytic activity">
    <reaction evidence="1 13">
        <text>L-threonine = 2-oxobutanoate + NH4(+)</text>
        <dbReference type="Rhea" id="RHEA:22108"/>
        <dbReference type="ChEBI" id="CHEBI:16763"/>
        <dbReference type="ChEBI" id="CHEBI:28938"/>
        <dbReference type="ChEBI" id="CHEBI:57926"/>
        <dbReference type="EC" id="4.3.1.19"/>
    </reaction>
</comment>
<dbReference type="InterPro" id="IPR036052">
    <property type="entry name" value="TrpB-like_PALP_sf"/>
</dbReference>
<keyword evidence="9 13" id="KW-0663">Pyridoxal phosphate</keyword>
<dbReference type="GO" id="GO:0004794">
    <property type="term" value="F:threonine deaminase activity"/>
    <property type="evidence" value="ECO:0007669"/>
    <property type="project" value="UniProtKB-UniRule"/>
</dbReference>
<evidence type="ECO:0000256" key="4">
    <source>
        <dbReference type="ARBA" id="ARBA00010869"/>
    </source>
</evidence>
<dbReference type="InterPro" id="IPR045865">
    <property type="entry name" value="ACT-like_dom_sf"/>
</dbReference>
<dbReference type="FunFam" id="3.40.1020.10:FF:000001">
    <property type="entry name" value="L-threonine dehydratase"/>
    <property type="match status" value="1"/>
</dbReference>
<dbReference type="EMBL" id="PXXO01000001">
    <property type="protein sequence ID" value="PSJ07447.1"/>
    <property type="molecule type" value="Genomic_DNA"/>
</dbReference>
<evidence type="ECO:0000259" key="14">
    <source>
        <dbReference type="PROSITE" id="PS51672"/>
    </source>
</evidence>
<evidence type="ECO:0000256" key="12">
    <source>
        <dbReference type="ARBA" id="ARBA00025527"/>
    </source>
</evidence>
<proteinExistence type="inferred from homology"/>
<dbReference type="RefSeq" id="WP_106501633.1">
    <property type="nucleotide sequence ID" value="NZ_PXXO01000001.1"/>
</dbReference>
<comment type="similarity">
    <text evidence="4 13">Belongs to the serine/threonine dehydratase family.</text>
</comment>
<name>A0A2P7N1T0_9CYAN</name>
<evidence type="ECO:0000313" key="16">
    <source>
        <dbReference type="Proteomes" id="UP000243002"/>
    </source>
</evidence>
<dbReference type="GO" id="GO:0009097">
    <property type="term" value="P:isoleucine biosynthetic process"/>
    <property type="evidence" value="ECO:0007669"/>
    <property type="project" value="UniProtKB-UniRule"/>
</dbReference>
<organism evidence="15 16">
    <name type="scientific">Cyanobium usitatum str. Tous</name>
    <dbReference type="NCBI Taxonomy" id="2116684"/>
    <lineage>
        <taxon>Bacteria</taxon>
        <taxon>Bacillati</taxon>
        <taxon>Cyanobacteriota</taxon>
        <taxon>Cyanophyceae</taxon>
        <taxon>Synechococcales</taxon>
        <taxon>Prochlorococcaceae</taxon>
        <taxon>Cyanobium</taxon>
    </lineage>
</organism>
<dbReference type="NCBIfam" id="TIGR01124">
    <property type="entry name" value="ilvA_2Cterm"/>
    <property type="match status" value="1"/>
</dbReference>
<dbReference type="Gene3D" id="3.40.50.1100">
    <property type="match status" value="2"/>
</dbReference>
<evidence type="ECO:0000256" key="6">
    <source>
        <dbReference type="ARBA" id="ARBA00022605"/>
    </source>
</evidence>
<evidence type="ECO:0000256" key="11">
    <source>
        <dbReference type="ARBA" id="ARBA00023304"/>
    </source>
</evidence>
<dbReference type="CDD" id="cd04906">
    <property type="entry name" value="ACT_ThrD-I_1"/>
    <property type="match status" value="1"/>
</dbReference>
<evidence type="ECO:0000256" key="10">
    <source>
        <dbReference type="ARBA" id="ARBA00023239"/>
    </source>
</evidence>
<keyword evidence="16" id="KW-1185">Reference proteome</keyword>
<keyword evidence="10 13" id="KW-0456">Lyase</keyword>
<dbReference type="GO" id="GO:0006567">
    <property type="term" value="P:L-threonine catabolic process"/>
    <property type="evidence" value="ECO:0007669"/>
    <property type="project" value="TreeGrafter"/>
</dbReference>
<dbReference type="FunFam" id="3.40.50.1100:FF:000008">
    <property type="entry name" value="L-threonine dehydratase"/>
    <property type="match status" value="1"/>
</dbReference>
<evidence type="ECO:0000256" key="7">
    <source>
        <dbReference type="ARBA" id="ARBA00022624"/>
    </source>
</evidence>
<sequence>MSEAPESYLQRILRARVYDVAIESPLDPAPNLSARLHNRVLLKREDLQPVFSFKLRGAYNKMAGLSPAELERGVIAASAGNHAQGVALAAQKLGCRAVIVMPVTTPEMKVKAVAARGAEVVLHGDNYDAACTEATLLGLERGLSFIHPFDDPDVIAGQGTIGLEILRQCSSPPDVIYVAVGGGGLIAGIGAYVKTLWPQVQIVGVEPMDADAMTRSLAAGERVQLEQVGLFADGVAVRRVGELTFELAKQTVDRMVTVDTDAICAAIKDVFEDTRSILEPAGALAVAGMKRDVVQQGLHGQTLVAVACGANMNFDRLRFVAERTEIGEDREAMLAVEIPEQTGSLRRFCGVLGQRSLSEFSYRLADPRVAHIFVGVQTSGTADEQQLINDVQNAGFPCLDLSNNELAKLHLRHMVGGRLPASAGPALAQGEELLYRFEFPEKPGALMAFVNALHANWNISIFHYRNHGADVGRIVVGVQVPRADRPAWQEFLDGLGYQHWDESANPAYQLFLGPSSAPLPALA</sequence>
<evidence type="ECO:0000256" key="1">
    <source>
        <dbReference type="ARBA" id="ARBA00001274"/>
    </source>
</evidence>
<gene>
    <name evidence="13 15" type="primary">ilvA</name>
    <name evidence="15" type="ORF">C7K55_01655</name>
</gene>
<dbReference type="InterPro" id="IPR005787">
    <property type="entry name" value="Thr_deHydtase_biosynth"/>
</dbReference>
<dbReference type="InterPro" id="IPR050147">
    <property type="entry name" value="Ser/Thr_Dehydratase"/>
</dbReference>
<dbReference type="PROSITE" id="PS51672">
    <property type="entry name" value="ACT_LIKE"/>
    <property type="match status" value="2"/>
</dbReference>
<comment type="caution">
    <text evidence="15">The sequence shown here is derived from an EMBL/GenBank/DDBJ whole genome shotgun (WGS) entry which is preliminary data.</text>
</comment>
<evidence type="ECO:0000256" key="2">
    <source>
        <dbReference type="ARBA" id="ARBA00001933"/>
    </source>
</evidence>
<dbReference type="AlphaFoldDB" id="A0A2P7N1T0"/>
<evidence type="ECO:0000256" key="13">
    <source>
        <dbReference type="RuleBase" id="RU362012"/>
    </source>
</evidence>
<feature type="domain" description="ACT-like" evidence="14">
    <location>
        <begin position="433"/>
        <end position="504"/>
    </location>
</feature>
<dbReference type="InterPro" id="IPR001721">
    <property type="entry name" value="TD_ACT-like"/>
</dbReference>
<dbReference type="Pfam" id="PF00585">
    <property type="entry name" value="Thr_dehydrat_C"/>
    <property type="match status" value="2"/>
</dbReference>
<keyword evidence="11 13" id="KW-0100">Branched-chain amino acid biosynthesis</keyword>
<evidence type="ECO:0000256" key="3">
    <source>
        <dbReference type="ARBA" id="ARBA00004810"/>
    </source>
</evidence>
<dbReference type="CDD" id="cd04907">
    <property type="entry name" value="ACT_ThrD-I_2"/>
    <property type="match status" value="1"/>
</dbReference>
<dbReference type="Proteomes" id="UP000243002">
    <property type="component" value="Unassembled WGS sequence"/>
</dbReference>
<dbReference type="GO" id="GO:0006565">
    <property type="term" value="P:L-serine catabolic process"/>
    <property type="evidence" value="ECO:0007669"/>
    <property type="project" value="TreeGrafter"/>
</dbReference>
<dbReference type="PANTHER" id="PTHR48078">
    <property type="entry name" value="THREONINE DEHYDRATASE, MITOCHONDRIAL-RELATED"/>
    <property type="match status" value="1"/>
</dbReference>
<dbReference type="NCBIfam" id="NF006674">
    <property type="entry name" value="PRK09224.1"/>
    <property type="match status" value="1"/>
</dbReference>
<dbReference type="EC" id="4.3.1.19" evidence="13"/>
<comment type="pathway">
    <text evidence="3 13">Amino-acid biosynthesis; L-isoleucine biosynthesis; 2-oxobutanoate from L-threonine: step 1/1.</text>
</comment>
<evidence type="ECO:0000256" key="9">
    <source>
        <dbReference type="ARBA" id="ARBA00022898"/>
    </source>
</evidence>
<keyword evidence="8" id="KW-0677">Repeat</keyword>
<dbReference type="InterPro" id="IPR038110">
    <property type="entry name" value="TD_ACT-like_sf"/>
</dbReference>
<keyword evidence="6 13" id="KW-0028">Amino-acid biosynthesis</keyword>
<dbReference type="Pfam" id="PF00291">
    <property type="entry name" value="PALP"/>
    <property type="match status" value="1"/>
</dbReference>
<accession>A0A2P7N1T0</accession>
<reference evidence="15 16" key="1">
    <citation type="journal article" date="2018" name="Environ. Microbiol.">
        <title>Ecological and genomic features of two widespread freshwater picocyanobacteria.</title>
        <authorList>
            <person name="Cabello-Yeves P.J."/>
            <person name="Picazo A."/>
            <person name="Camacho A."/>
            <person name="Callieri C."/>
            <person name="Rosselli R."/>
            <person name="Roda-Garcia J.J."/>
            <person name="Coutinho F.H."/>
            <person name="Rodriguez-Valera F."/>
        </authorList>
    </citation>
    <scope>NUCLEOTIDE SEQUENCE [LARGE SCALE GENOMIC DNA]</scope>
    <source>
        <strain evidence="15 16">Tous</strain>
    </source>
</reference>
<dbReference type="SUPFAM" id="SSF55021">
    <property type="entry name" value="ACT-like"/>
    <property type="match status" value="2"/>
</dbReference>
<dbReference type="PANTHER" id="PTHR48078:SF11">
    <property type="entry name" value="THREONINE DEHYDRATASE, MITOCHONDRIAL"/>
    <property type="match status" value="1"/>
</dbReference>
<dbReference type="InterPro" id="IPR001926">
    <property type="entry name" value="TrpB-like_PALP"/>
</dbReference>
<protein>
    <recommendedName>
        <fullName evidence="13">L-threonine dehydratase</fullName>
        <ecNumber evidence="13">4.3.1.19</ecNumber>
    </recommendedName>
    <alternativeName>
        <fullName evidence="13">Threonine deaminase</fullName>
    </alternativeName>
</protein>
<dbReference type="UniPathway" id="UPA00047">
    <property type="reaction ID" value="UER00054"/>
</dbReference>
<keyword evidence="7 13" id="KW-0412">Isoleucine biosynthesis</keyword>
<dbReference type="InterPro" id="IPR000634">
    <property type="entry name" value="Ser/Thr_deHydtase_PyrdxlP-BS"/>
</dbReference>
<dbReference type="OrthoDB" id="9811476at2"/>
<dbReference type="PROSITE" id="PS00165">
    <property type="entry name" value="DEHYDRATASE_SER_THR"/>
    <property type="match status" value="1"/>
</dbReference>
<dbReference type="GO" id="GO:0003941">
    <property type="term" value="F:L-serine ammonia-lyase activity"/>
    <property type="evidence" value="ECO:0007669"/>
    <property type="project" value="TreeGrafter"/>
</dbReference>
<dbReference type="Gene3D" id="3.40.1020.10">
    <property type="entry name" value="Biosynthetic Threonine Deaminase, Domain 3"/>
    <property type="match status" value="1"/>
</dbReference>
<evidence type="ECO:0000256" key="5">
    <source>
        <dbReference type="ARBA" id="ARBA00011881"/>
    </source>
</evidence>